<accession>A0A951URC1</accession>
<organism evidence="7 8">
    <name type="scientific">Drouetiella hepatica Uher 2000/2452</name>
    <dbReference type="NCBI Taxonomy" id="904376"/>
    <lineage>
        <taxon>Bacteria</taxon>
        <taxon>Bacillati</taxon>
        <taxon>Cyanobacteriota</taxon>
        <taxon>Cyanophyceae</taxon>
        <taxon>Oculatellales</taxon>
        <taxon>Oculatellaceae</taxon>
        <taxon>Drouetiella</taxon>
    </lineage>
</organism>
<evidence type="ECO:0000256" key="3">
    <source>
        <dbReference type="ARBA" id="ARBA00022723"/>
    </source>
</evidence>
<dbReference type="GO" id="GO:0005344">
    <property type="term" value="F:oxygen carrier activity"/>
    <property type="evidence" value="ECO:0007669"/>
    <property type="project" value="UniProtKB-KW"/>
</dbReference>
<keyword evidence="1 5" id="KW-0349">Heme</keyword>
<dbReference type="Pfam" id="PF00042">
    <property type="entry name" value="Globin"/>
    <property type="match status" value="1"/>
</dbReference>
<dbReference type="InterPro" id="IPR000971">
    <property type="entry name" value="Globin"/>
</dbReference>
<dbReference type="PANTHER" id="PTHR43396">
    <property type="entry name" value="FLAVOHEMOPROTEIN"/>
    <property type="match status" value="1"/>
</dbReference>
<keyword evidence="5" id="KW-0813">Transport</keyword>
<dbReference type="GO" id="GO:0071500">
    <property type="term" value="P:cellular response to nitrosative stress"/>
    <property type="evidence" value="ECO:0007669"/>
    <property type="project" value="TreeGrafter"/>
</dbReference>
<reference evidence="7" key="1">
    <citation type="submission" date="2021-05" db="EMBL/GenBank/DDBJ databases">
        <authorList>
            <person name="Pietrasiak N."/>
            <person name="Ward R."/>
            <person name="Stajich J.E."/>
            <person name="Kurbessoian T."/>
        </authorList>
    </citation>
    <scope>NUCLEOTIDE SEQUENCE</scope>
    <source>
        <strain evidence="7">UHER 2000/2452</strain>
    </source>
</reference>
<name>A0A951URC1_9CYAN</name>
<dbReference type="CDD" id="cd12131">
    <property type="entry name" value="HGbI-like"/>
    <property type="match status" value="1"/>
</dbReference>
<comment type="similarity">
    <text evidence="5">Belongs to the globin family.</text>
</comment>
<feature type="domain" description="Globin" evidence="6">
    <location>
        <begin position="1"/>
        <end position="134"/>
    </location>
</feature>
<dbReference type="GO" id="GO:0008941">
    <property type="term" value="F:nitric oxide dioxygenase NAD(P)H activity"/>
    <property type="evidence" value="ECO:0007669"/>
    <property type="project" value="TreeGrafter"/>
</dbReference>
<protein>
    <submittedName>
        <fullName evidence="7">Flavohemoprotein</fullName>
    </submittedName>
</protein>
<sequence length="143" mass="15963">MSLNIELLEQSFGKIKPHAEEFVASFYNNLFLVHPEVKPMFAETNMAKQQKQLLAALVFVINNLRKPEALGKTLEEMGARHAVYGTLPKHYPAVGAALLTTFEQYLQSDWTPAVKQAWTDAFEAITTLMLQGAAKLSPESEVL</sequence>
<evidence type="ECO:0000313" key="8">
    <source>
        <dbReference type="Proteomes" id="UP000757435"/>
    </source>
</evidence>
<dbReference type="GO" id="GO:0071949">
    <property type="term" value="F:FAD binding"/>
    <property type="evidence" value="ECO:0007669"/>
    <property type="project" value="TreeGrafter"/>
</dbReference>
<dbReference type="InterPro" id="IPR012292">
    <property type="entry name" value="Globin/Proto"/>
</dbReference>
<evidence type="ECO:0000256" key="1">
    <source>
        <dbReference type="ARBA" id="ARBA00022617"/>
    </source>
</evidence>
<evidence type="ECO:0000256" key="4">
    <source>
        <dbReference type="ARBA" id="ARBA00023004"/>
    </source>
</evidence>
<evidence type="ECO:0000313" key="7">
    <source>
        <dbReference type="EMBL" id="MBW4661433.1"/>
    </source>
</evidence>
<dbReference type="PROSITE" id="PS01033">
    <property type="entry name" value="GLOBIN"/>
    <property type="match status" value="1"/>
</dbReference>
<dbReference type="Proteomes" id="UP000757435">
    <property type="component" value="Unassembled WGS sequence"/>
</dbReference>
<evidence type="ECO:0000259" key="6">
    <source>
        <dbReference type="PROSITE" id="PS01033"/>
    </source>
</evidence>
<dbReference type="Gene3D" id="1.10.490.10">
    <property type="entry name" value="Globins"/>
    <property type="match status" value="1"/>
</dbReference>
<evidence type="ECO:0000256" key="5">
    <source>
        <dbReference type="RuleBase" id="RU000356"/>
    </source>
</evidence>
<dbReference type="InterPro" id="IPR009050">
    <property type="entry name" value="Globin-like_sf"/>
</dbReference>
<dbReference type="GO" id="GO:0046210">
    <property type="term" value="P:nitric oxide catabolic process"/>
    <property type="evidence" value="ECO:0007669"/>
    <property type="project" value="TreeGrafter"/>
</dbReference>
<dbReference type="GO" id="GO:0046872">
    <property type="term" value="F:metal ion binding"/>
    <property type="evidence" value="ECO:0007669"/>
    <property type="project" value="UniProtKB-KW"/>
</dbReference>
<dbReference type="PANTHER" id="PTHR43396:SF3">
    <property type="entry name" value="FLAVOHEMOPROTEIN"/>
    <property type="match status" value="1"/>
</dbReference>
<proteinExistence type="inferred from homology"/>
<keyword evidence="3" id="KW-0479">Metal-binding</keyword>
<gene>
    <name evidence="7" type="ORF">KME15_22405</name>
</gene>
<dbReference type="GO" id="GO:0019825">
    <property type="term" value="F:oxygen binding"/>
    <property type="evidence" value="ECO:0007669"/>
    <property type="project" value="InterPro"/>
</dbReference>
<dbReference type="EMBL" id="JAHHHD010000036">
    <property type="protein sequence ID" value="MBW4661433.1"/>
    <property type="molecule type" value="Genomic_DNA"/>
</dbReference>
<dbReference type="SUPFAM" id="SSF46458">
    <property type="entry name" value="Globin-like"/>
    <property type="match status" value="1"/>
</dbReference>
<dbReference type="AlphaFoldDB" id="A0A951URC1"/>
<keyword evidence="2 5" id="KW-0561">Oxygen transport</keyword>
<reference evidence="7" key="2">
    <citation type="journal article" date="2022" name="Microbiol. Resour. Announc.">
        <title>Metagenome Sequencing to Explore Phylogenomics of Terrestrial Cyanobacteria.</title>
        <authorList>
            <person name="Ward R.D."/>
            <person name="Stajich J.E."/>
            <person name="Johansen J.R."/>
            <person name="Huntemann M."/>
            <person name="Clum A."/>
            <person name="Foster B."/>
            <person name="Foster B."/>
            <person name="Roux S."/>
            <person name="Palaniappan K."/>
            <person name="Varghese N."/>
            <person name="Mukherjee S."/>
            <person name="Reddy T.B.K."/>
            <person name="Daum C."/>
            <person name="Copeland A."/>
            <person name="Chen I.A."/>
            <person name="Ivanova N.N."/>
            <person name="Kyrpides N.C."/>
            <person name="Shapiro N."/>
            <person name="Eloe-Fadrosh E.A."/>
            <person name="Pietrasiak N."/>
        </authorList>
    </citation>
    <scope>NUCLEOTIDE SEQUENCE</scope>
    <source>
        <strain evidence="7">UHER 2000/2452</strain>
    </source>
</reference>
<evidence type="ECO:0000256" key="2">
    <source>
        <dbReference type="ARBA" id="ARBA00022621"/>
    </source>
</evidence>
<comment type="caution">
    <text evidence="7">The sequence shown here is derived from an EMBL/GenBank/DDBJ whole genome shotgun (WGS) entry which is preliminary data.</text>
</comment>
<keyword evidence="4" id="KW-0408">Iron</keyword>
<dbReference type="GO" id="GO:0020037">
    <property type="term" value="F:heme binding"/>
    <property type="evidence" value="ECO:0007669"/>
    <property type="project" value="InterPro"/>
</dbReference>